<dbReference type="CDD" id="cd04647">
    <property type="entry name" value="LbH_MAT_like"/>
    <property type="match status" value="1"/>
</dbReference>
<reference evidence="3 4" key="1">
    <citation type="submission" date="2018-08" db="EMBL/GenBank/DDBJ databases">
        <title>A genome reference for cultivated species of the human gut microbiota.</title>
        <authorList>
            <person name="Zou Y."/>
            <person name="Xue W."/>
            <person name="Luo G."/>
        </authorList>
    </citation>
    <scope>NUCLEOTIDE SEQUENCE [LARGE SCALE GENOMIC DNA]</scope>
    <source>
        <strain evidence="2 4">AM31-16AC</strain>
        <strain evidence="1 3">OF02-6LB</strain>
    </source>
</reference>
<dbReference type="SUPFAM" id="SSF51161">
    <property type="entry name" value="Trimeric LpxA-like enzymes"/>
    <property type="match status" value="1"/>
</dbReference>
<dbReference type="GO" id="GO:0016746">
    <property type="term" value="F:acyltransferase activity"/>
    <property type="evidence" value="ECO:0007669"/>
    <property type="project" value="UniProtKB-KW"/>
</dbReference>
<dbReference type="InterPro" id="IPR051159">
    <property type="entry name" value="Hexapeptide_acetyltransf"/>
</dbReference>
<protein>
    <submittedName>
        <fullName evidence="1">Acyltransferase</fullName>
    </submittedName>
</protein>
<evidence type="ECO:0000313" key="4">
    <source>
        <dbReference type="Proteomes" id="UP000284689"/>
    </source>
</evidence>
<name>A0A413IV13_9BACE</name>
<dbReference type="AlphaFoldDB" id="A0A413IV13"/>
<dbReference type="EMBL" id="QSCS01000046">
    <property type="protein sequence ID" value="RGY21893.1"/>
    <property type="molecule type" value="Genomic_DNA"/>
</dbReference>
<dbReference type="Pfam" id="PF14602">
    <property type="entry name" value="Hexapep_2"/>
    <property type="match status" value="2"/>
</dbReference>
<comment type="caution">
    <text evidence="1">The sequence shown here is derived from an EMBL/GenBank/DDBJ whole genome shotgun (WGS) entry which is preliminary data.</text>
</comment>
<dbReference type="InterPro" id="IPR001451">
    <property type="entry name" value="Hexapep"/>
</dbReference>
<keyword evidence="1" id="KW-0808">Transferase</keyword>
<dbReference type="Proteomes" id="UP000284689">
    <property type="component" value="Unassembled WGS sequence"/>
</dbReference>
<dbReference type="RefSeq" id="WP_122134924.1">
    <property type="nucleotide sequence ID" value="NZ_CAXYLJ010000034.1"/>
</dbReference>
<dbReference type="Gene3D" id="2.160.10.10">
    <property type="entry name" value="Hexapeptide repeat proteins"/>
    <property type="match status" value="1"/>
</dbReference>
<accession>A0A413IV13</accession>
<evidence type="ECO:0000313" key="1">
    <source>
        <dbReference type="EMBL" id="RGY21893.1"/>
    </source>
</evidence>
<proteinExistence type="predicted"/>
<dbReference type="EMBL" id="QSJD01000055">
    <property type="protein sequence ID" value="RHD41813.1"/>
    <property type="molecule type" value="Genomic_DNA"/>
</dbReference>
<organism evidence="1 3">
    <name type="scientific">Bacteroides caccae</name>
    <dbReference type="NCBI Taxonomy" id="47678"/>
    <lineage>
        <taxon>Bacteria</taxon>
        <taxon>Pseudomonadati</taxon>
        <taxon>Bacteroidota</taxon>
        <taxon>Bacteroidia</taxon>
        <taxon>Bacteroidales</taxon>
        <taxon>Bacteroidaceae</taxon>
        <taxon>Bacteroides</taxon>
    </lineage>
</organism>
<dbReference type="Proteomes" id="UP000284431">
    <property type="component" value="Unassembled WGS sequence"/>
</dbReference>
<keyword evidence="1" id="KW-0012">Acyltransferase</keyword>
<evidence type="ECO:0000313" key="3">
    <source>
        <dbReference type="Proteomes" id="UP000284431"/>
    </source>
</evidence>
<gene>
    <name evidence="2" type="ORF">DW794_20980</name>
    <name evidence="1" type="ORF">DXA49_20495</name>
</gene>
<evidence type="ECO:0000313" key="2">
    <source>
        <dbReference type="EMBL" id="RHD41813.1"/>
    </source>
</evidence>
<dbReference type="InterPro" id="IPR011004">
    <property type="entry name" value="Trimer_LpxA-like_sf"/>
</dbReference>
<sequence>MNRISILTIKNKLIFILHKVKIAKGATLLGRIQIHNRGQIYIGRFFTLVGLSFYNPLCRSASSVLRTEENAILEIGESVGISASVIWAFRKITIGNNVNIGADCIIMDSDAHALKAEERLAGEDIKKRIANPIYIGNNVFIGTRCIILKGVSIGDNSVIGAGAIVTKSIPANCIAAGNPCRIIKYFNE</sequence>
<dbReference type="PANTHER" id="PTHR23416">
    <property type="entry name" value="SIALIC ACID SYNTHASE-RELATED"/>
    <property type="match status" value="1"/>
</dbReference>